<organism evidence="1 2">
    <name type="scientific">Cordylochernes scorpioides</name>
    <dbReference type="NCBI Taxonomy" id="51811"/>
    <lineage>
        <taxon>Eukaryota</taxon>
        <taxon>Metazoa</taxon>
        <taxon>Ecdysozoa</taxon>
        <taxon>Arthropoda</taxon>
        <taxon>Chelicerata</taxon>
        <taxon>Arachnida</taxon>
        <taxon>Pseudoscorpiones</taxon>
        <taxon>Cheliferoidea</taxon>
        <taxon>Chernetidae</taxon>
        <taxon>Cordylochernes</taxon>
    </lineage>
</organism>
<dbReference type="EMBL" id="CP092885">
    <property type="protein sequence ID" value="UYV83331.1"/>
    <property type="molecule type" value="Genomic_DNA"/>
</dbReference>
<reference evidence="1 2" key="1">
    <citation type="submission" date="2022-03" db="EMBL/GenBank/DDBJ databases">
        <title>A chromosomal length assembly of Cordylochernes scorpioides.</title>
        <authorList>
            <person name="Zeh D."/>
            <person name="Zeh J."/>
        </authorList>
    </citation>
    <scope>NUCLEOTIDE SEQUENCE [LARGE SCALE GENOMIC DNA]</scope>
    <source>
        <strain evidence="1">IN4F17</strain>
        <tissue evidence="1">Whole Body</tissue>
    </source>
</reference>
<dbReference type="InterPro" id="IPR052709">
    <property type="entry name" value="Transposase-MT_Hybrid"/>
</dbReference>
<proteinExistence type="predicted"/>
<keyword evidence="2" id="KW-1185">Reference proteome</keyword>
<dbReference type="Proteomes" id="UP001235939">
    <property type="component" value="Chromosome 23"/>
</dbReference>
<evidence type="ECO:0000313" key="1">
    <source>
        <dbReference type="EMBL" id="UYV83331.1"/>
    </source>
</evidence>
<accession>A0ABY6LQG4</accession>
<dbReference type="PANTHER" id="PTHR46060:SF1">
    <property type="entry name" value="MARINER MOS1 TRANSPOSASE-LIKE PROTEIN"/>
    <property type="match status" value="1"/>
</dbReference>
<dbReference type="PANTHER" id="PTHR46060">
    <property type="entry name" value="MARINER MOS1 TRANSPOSASE-LIKE PROTEIN"/>
    <property type="match status" value="1"/>
</dbReference>
<sequence>MEKRYQSKWSPGMLADYCWTLKRDTLALMNEAYEVEKLSQMQVYFWYKRFKDGRKSIADDPRSGRPLTSTMDRNSGQVQKTLWLFFLTEFNRSTKRNQIINLQRFIETANNDCGISKTIKTGDEPWCFFIHKPKKQSLEWHTPSSPRKKKVRLD</sequence>
<evidence type="ECO:0000313" key="2">
    <source>
        <dbReference type="Proteomes" id="UP001235939"/>
    </source>
</evidence>
<name>A0ABY6LQG4_9ARAC</name>
<protein>
    <submittedName>
        <fullName evidence="1">GVQW3</fullName>
    </submittedName>
</protein>
<gene>
    <name evidence="1" type="ORF">LAZ67_23000601</name>
</gene>